<organism evidence="1 2">
    <name type="scientific">Hypoxylon rubiginosum</name>
    <dbReference type="NCBI Taxonomy" id="110542"/>
    <lineage>
        <taxon>Eukaryota</taxon>
        <taxon>Fungi</taxon>
        <taxon>Dikarya</taxon>
        <taxon>Ascomycota</taxon>
        <taxon>Pezizomycotina</taxon>
        <taxon>Sordariomycetes</taxon>
        <taxon>Xylariomycetidae</taxon>
        <taxon>Xylariales</taxon>
        <taxon>Hypoxylaceae</taxon>
        <taxon>Hypoxylon</taxon>
    </lineage>
</organism>
<accession>A0ACC0CT65</accession>
<proteinExistence type="predicted"/>
<keyword evidence="2" id="KW-1185">Reference proteome</keyword>
<protein>
    <submittedName>
        <fullName evidence="1">Uncharacterized protein</fullName>
    </submittedName>
</protein>
<gene>
    <name evidence="1" type="ORF">F4821DRAFT_262766</name>
</gene>
<evidence type="ECO:0000313" key="1">
    <source>
        <dbReference type="EMBL" id="KAI6083640.1"/>
    </source>
</evidence>
<evidence type="ECO:0000313" key="2">
    <source>
        <dbReference type="Proteomes" id="UP001497680"/>
    </source>
</evidence>
<name>A0ACC0CT65_9PEZI</name>
<comment type="caution">
    <text evidence="1">The sequence shown here is derived from an EMBL/GenBank/DDBJ whole genome shotgun (WGS) entry which is preliminary data.</text>
</comment>
<reference evidence="1 2" key="1">
    <citation type="journal article" date="2022" name="New Phytol.">
        <title>Ecological generalism drives hyperdiversity of secondary metabolite gene clusters in xylarialean endophytes.</title>
        <authorList>
            <person name="Franco M.E.E."/>
            <person name="Wisecaver J.H."/>
            <person name="Arnold A.E."/>
            <person name="Ju Y.M."/>
            <person name="Slot J.C."/>
            <person name="Ahrendt S."/>
            <person name="Moore L.P."/>
            <person name="Eastman K.E."/>
            <person name="Scott K."/>
            <person name="Konkel Z."/>
            <person name="Mondo S.J."/>
            <person name="Kuo A."/>
            <person name="Hayes R.D."/>
            <person name="Haridas S."/>
            <person name="Andreopoulos B."/>
            <person name="Riley R."/>
            <person name="LaButti K."/>
            <person name="Pangilinan J."/>
            <person name="Lipzen A."/>
            <person name="Amirebrahimi M."/>
            <person name="Yan J."/>
            <person name="Adam C."/>
            <person name="Keymanesh K."/>
            <person name="Ng V."/>
            <person name="Louie K."/>
            <person name="Northen T."/>
            <person name="Drula E."/>
            <person name="Henrissat B."/>
            <person name="Hsieh H.M."/>
            <person name="Youens-Clark K."/>
            <person name="Lutzoni F."/>
            <person name="Miadlikowska J."/>
            <person name="Eastwood D.C."/>
            <person name="Hamelin R.C."/>
            <person name="Grigoriev I.V."/>
            <person name="U'Ren J.M."/>
        </authorList>
    </citation>
    <scope>NUCLEOTIDE SEQUENCE [LARGE SCALE GENOMIC DNA]</scope>
    <source>
        <strain evidence="1 2">ER1909</strain>
    </source>
</reference>
<dbReference type="EMBL" id="MU394349">
    <property type="protein sequence ID" value="KAI6083640.1"/>
    <property type="molecule type" value="Genomic_DNA"/>
</dbReference>
<sequence>MPRRSKTARLLSYLERKYCQVPRRPGTTRVYITRTEIAIARPRVYQAVCDAVHSIIQAQDGASTTETVLNYFAYQLTADLRNFTAAVDTVGKSLQARYFGGEFPARRSRFENIIKVLVEGTNLEARSRAETVCFRVRGGFDTEQQLDATLDAIENALKDITRVVADVILAQLKVLVPKESTVLIIMWFTEAVTATACISSRTVANPDCKGPPPAYTPSEEDPPRYRDVPPRRNSTQRS</sequence>
<dbReference type="Proteomes" id="UP001497680">
    <property type="component" value="Unassembled WGS sequence"/>
</dbReference>